<evidence type="ECO:0000313" key="2">
    <source>
        <dbReference type="Proteomes" id="UP001358586"/>
    </source>
</evidence>
<protein>
    <submittedName>
        <fullName evidence="1">Uncharacterized protein</fullName>
    </submittedName>
</protein>
<gene>
    <name evidence="1" type="ORF">PVK06_024669</name>
</gene>
<sequence>MNIVIPLKSLQYSILLEGECRVSDTSDDILLSLNLFEAEFHCPFNSLFCSIHDEYGIVARLAHFSARQGYDPIIKNWAYNLHLSSNKFIWLDDPSPNGYKPSENTFEVISWVANPSDAVQAYKASDDLASILVLLNRLFLRLQNSMDVDIFMKRVLKSNDDTDVRVQVGDSSRKRLRTNGGSHSTKDCSGGKLIHRKRGKRPITFERESNPPVPSTLYETQDEFAITPMNVSPLA</sequence>
<dbReference type="Proteomes" id="UP001358586">
    <property type="component" value="Chromosome 7"/>
</dbReference>
<proteinExistence type="predicted"/>
<evidence type="ECO:0000313" key="1">
    <source>
        <dbReference type="EMBL" id="KAK5819652.1"/>
    </source>
</evidence>
<accession>A0ABR0PEB3</accession>
<name>A0ABR0PEB3_GOSAR</name>
<reference evidence="1 2" key="1">
    <citation type="submission" date="2023-03" db="EMBL/GenBank/DDBJ databases">
        <title>WGS of Gossypium arboreum.</title>
        <authorList>
            <person name="Yu D."/>
        </authorList>
    </citation>
    <scope>NUCLEOTIDE SEQUENCE [LARGE SCALE GENOMIC DNA]</scope>
    <source>
        <tissue evidence="1">Leaf</tissue>
    </source>
</reference>
<keyword evidence="2" id="KW-1185">Reference proteome</keyword>
<comment type="caution">
    <text evidence="1">The sequence shown here is derived from an EMBL/GenBank/DDBJ whole genome shotgun (WGS) entry which is preliminary data.</text>
</comment>
<dbReference type="EMBL" id="JARKNE010000007">
    <property type="protein sequence ID" value="KAK5819652.1"/>
    <property type="molecule type" value="Genomic_DNA"/>
</dbReference>
<organism evidence="1 2">
    <name type="scientific">Gossypium arboreum</name>
    <name type="common">Tree cotton</name>
    <name type="synonym">Gossypium nanking</name>
    <dbReference type="NCBI Taxonomy" id="29729"/>
    <lineage>
        <taxon>Eukaryota</taxon>
        <taxon>Viridiplantae</taxon>
        <taxon>Streptophyta</taxon>
        <taxon>Embryophyta</taxon>
        <taxon>Tracheophyta</taxon>
        <taxon>Spermatophyta</taxon>
        <taxon>Magnoliopsida</taxon>
        <taxon>eudicotyledons</taxon>
        <taxon>Gunneridae</taxon>
        <taxon>Pentapetalae</taxon>
        <taxon>rosids</taxon>
        <taxon>malvids</taxon>
        <taxon>Malvales</taxon>
        <taxon>Malvaceae</taxon>
        <taxon>Malvoideae</taxon>
        <taxon>Gossypium</taxon>
    </lineage>
</organism>